<organism evidence="1 2">
    <name type="scientific">Brevundimonas phage vB_BpoS-Marchewka</name>
    <dbReference type="NCBI Taxonomy" id="2948604"/>
    <lineage>
        <taxon>Viruses</taxon>
        <taxon>Duplodnaviria</taxon>
        <taxon>Heunggongvirae</taxon>
        <taxon>Uroviricota</taxon>
        <taxon>Caudoviricetes</taxon>
        <taxon>Jeanschmidtviridae</taxon>
        <taxon>Marchewkavirus</taxon>
        <taxon>Marchewkavirus marchewka</taxon>
    </lineage>
</organism>
<dbReference type="EMBL" id="ON529851">
    <property type="protein sequence ID" value="UTC28598.1"/>
    <property type="molecule type" value="Genomic_DNA"/>
</dbReference>
<gene>
    <name evidence="1" type="ORF">MARCHEWKA_00850</name>
</gene>
<sequence length="94" mass="10721">MQFPKPVLLVAFNVAEDKIDVGLEGCMVHAVEAFDSDAIYGFRFETAIICWSSLYSCPDAEARLVDPDLRKRLVDWINTIVAPRLRPSRRPVWL</sequence>
<proteinExistence type="predicted"/>
<dbReference type="Proteomes" id="UP001056634">
    <property type="component" value="Segment"/>
</dbReference>
<accession>A0A9E7N2K8</accession>
<reference evidence="1" key="1">
    <citation type="submission" date="2022-04" db="EMBL/GenBank/DDBJ databases">
        <authorList>
            <person name="Friedrich I."/>
            <person name="Schneider D."/>
            <person name="Poehlein A."/>
            <person name="Hertel R."/>
            <person name="Daniel R."/>
        </authorList>
    </citation>
    <scope>NUCLEOTIDE SEQUENCE</scope>
</reference>
<evidence type="ECO:0000313" key="2">
    <source>
        <dbReference type="Proteomes" id="UP001056634"/>
    </source>
</evidence>
<name>A0A9E7N2K8_9CAUD</name>
<protein>
    <submittedName>
        <fullName evidence="1">Uncharacterized protein</fullName>
    </submittedName>
</protein>
<keyword evidence="2" id="KW-1185">Reference proteome</keyword>
<evidence type="ECO:0000313" key="1">
    <source>
        <dbReference type="EMBL" id="UTC28598.1"/>
    </source>
</evidence>